<dbReference type="SUPFAM" id="SSF53335">
    <property type="entry name" value="S-adenosyl-L-methionine-dependent methyltransferases"/>
    <property type="match status" value="1"/>
</dbReference>
<accession>A0A645G4U7</accession>
<dbReference type="Gene3D" id="3.40.50.150">
    <property type="entry name" value="Vaccinia Virus protein VP39"/>
    <property type="match status" value="1"/>
</dbReference>
<dbReference type="EMBL" id="VSSQ01069066">
    <property type="protein sequence ID" value="MPN21156.1"/>
    <property type="molecule type" value="Genomic_DNA"/>
</dbReference>
<organism evidence="1">
    <name type="scientific">bioreactor metagenome</name>
    <dbReference type="NCBI Taxonomy" id="1076179"/>
    <lineage>
        <taxon>unclassified sequences</taxon>
        <taxon>metagenomes</taxon>
        <taxon>ecological metagenomes</taxon>
    </lineage>
</organism>
<comment type="caution">
    <text evidence="1">The sequence shown here is derived from an EMBL/GenBank/DDBJ whole genome shotgun (WGS) entry which is preliminary data.</text>
</comment>
<evidence type="ECO:0008006" key="2">
    <source>
        <dbReference type="Google" id="ProtNLM"/>
    </source>
</evidence>
<name>A0A645G4U7_9ZZZZ</name>
<dbReference type="InterPro" id="IPR029063">
    <property type="entry name" value="SAM-dependent_MTases_sf"/>
</dbReference>
<evidence type="ECO:0000313" key="1">
    <source>
        <dbReference type="EMBL" id="MPN21156.1"/>
    </source>
</evidence>
<dbReference type="AlphaFoldDB" id="A0A645G4U7"/>
<reference evidence="1" key="1">
    <citation type="submission" date="2019-08" db="EMBL/GenBank/DDBJ databases">
        <authorList>
            <person name="Kucharzyk K."/>
            <person name="Murdoch R.W."/>
            <person name="Higgins S."/>
            <person name="Loffler F."/>
        </authorList>
    </citation>
    <scope>NUCLEOTIDE SEQUENCE</scope>
</reference>
<protein>
    <recommendedName>
        <fullName evidence="2">Methyltransferase type 11 domain-containing protein</fullName>
    </recommendedName>
</protein>
<sequence length="141" mass="16163">MGPLYHLSSPADRDRAIAEAKRVCTPDGTIFFAFISNDMVVLTELAYRPAFFSEETYDHASFKVEDFPFVFFTLDQMRQMLTQNGITIRREIAADGVSELLEDTINALSDEDYAQYVRYHLYCSEKPEMLGRSSHLLFAGR</sequence>
<proteinExistence type="predicted"/>
<gene>
    <name evidence="1" type="ORF">SDC9_168535</name>
</gene>